<comment type="catalytic activity">
    <reaction evidence="11">
        <text>L-threonyl-[protein] + ATP = O-phospho-L-threonyl-[protein] + ADP + H(+)</text>
        <dbReference type="Rhea" id="RHEA:46608"/>
        <dbReference type="Rhea" id="RHEA-COMP:11060"/>
        <dbReference type="Rhea" id="RHEA-COMP:11605"/>
        <dbReference type="ChEBI" id="CHEBI:15378"/>
        <dbReference type="ChEBI" id="CHEBI:30013"/>
        <dbReference type="ChEBI" id="CHEBI:30616"/>
        <dbReference type="ChEBI" id="CHEBI:61977"/>
        <dbReference type="ChEBI" id="CHEBI:456216"/>
        <dbReference type="EC" id="2.7.11.1"/>
    </reaction>
</comment>
<evidence type="ECO:0000256" key="12">
    <source>
        <dbReference type="ARBA" id="ARBA00048679"/>
    </source>
</evidence>
<dbReference type="InterPro" id="IPR000719">
    <property type="entry name" value="Prot_kinase_dom"/>
</dbReference>
<evidence type="ECO:0000313" key="17">
    <source>
        <dbReference type="EMBL" id="EAR85026.2"/>
    </source>
</evidence>
<feature type="compositionally biased region" description="Low complexity" evidence="15">
    <location>
        <begin position="670"/>
        <end position="681"/>
    </location>
</feature>
<dbReference type="GeneID" id="7837839"/>
<accession>I7LTD1</accession>
<dbReference type="KEGG" id="tet:TTHERM_00529780"/>
<evidence type="ECO:0000256" key="10">
    <source>
        <dbReference type="ARBA" id="ARBA00022842"/>
    </source>
</evidence>
<organism evidence="17 18">
    <name type="scientific">Tetrahymena thermophila (strain SB210)</name>
    <dbReference type="NCBI Taxonomy" id="312017"/>
    <lineage>
        <taxon>Eukaryota</taxon>
        <taxon>Sar</taxon>
        <taxon>Alveolata</taxon>
        <taxon>Ciliophora</taxon>
        <taxon>Intramacronucleata</taxon>
        <taxon>Oligohymenophorea</taxon>
        <taxon>Hymenostomatida</taxon>
        <taxon>Tetrahymenina</taxon>
        <taxon>Tetrahymenidae</taxon>
        <taxon>Tetrahymena</taxon>
    </lineage>
</organism>
<protein>
    <recommendedName>
        <fullName evidence="3">non-specific serine/threonine protein kinase</fullName>
        <ecNumber evidence="3">2.7.11.1</ecNumber>
    </recommendedName>
</protein>
<reference evidence="18" key="1">
    <citation type="journal article" date="2006" name="PLoS Biol.">
        <title>Macronuclear genome sequence of the ciliate Tetrahymena thermophila, a model eukaryote.</title>
        <authorList>
            <person name="Eisen J.A."/>
            <person name="Coyne R.S."/>
            <person name="Wu M."/>
            <person name="Wu D."/>
            <person name="Thiagarajan M."/>
            <person name="Wortman J.R."/>
            <person name="Badger J.H."/>
            <person name="Ren Q."/>
            <person name="Amedeo P."/>
            <person name="Jones K.M."/>
            <person name="Tallon L.J."/>
            <person name="Delcher A.L."/>
            <person name="Salzberg S.L."/>
            <person name="Silva J.C."/>
            <person name="Haas B.J."/>
            <person name="Majoros W.H."/>
            <person name="Farzad M."/>
            <person name="Carlton J.M."/>
            <person name="Smith R.K. Jr."/>
            <person name="Garg J."/>
            <person name="Pearlman R.E."/>
            <person name="Karrer K.M."/>
            <person name="Sun L."/>
            <person name="Manning G."/>
            <person name="Elde N.C."/>
            <person name="Turkewitz A.P."/>
            <person name="Asai D.J."/>
            <person name="Wilkes D.E."/>
            <person name="Wang Y."/>
            <person name="Cai H."/>
            <person name="Collins K."/>
            <person name="Stewart B.A."/>
            <person name="Lee S.R."/>
            <person name="Wilamowska K."/>
            <person name="Weinberg Z."/>
            <person name="Ruzzo W.L."/>
            <person name="Wloga D."/>
            <person name="Gaertig J."/>
            <person name="Frankel J."/>
            <person name="Tsao C.-C."/>
            <person name="Gorovsky M.A."/>
            <person name="Keeling P.J."/>
            <person name="Waller R.F."/>
            <person name="Patron N.J."/>
            <person name="Cherry J.M."/>
            <person name="Stover N.A."/>
            <person name="Krieger C.J."/>
            <person name="del Toro C."/>
            <person name="Ryder H.F."/>
            <person name="Williamson S.C."/>
            <person name="Barbeau R.A."/>
            <person name="Hamilton E.P."/>
            <person name="Orias E."/>
        </authorList>
    </citation>
    <scope>NUCLEOTIDE SEQUENCE [LARGE SCALE GENOMIC DNA]</scope>
    <source>
        <strain evidence="18">SB210</strain>
    </source>
</reference>
<feature type="compositionally biased region" description="Polar residues" evidence="15">
    <location>
        <begin position="387"/>
        <end position="397"/>
    </location>
</feature>
<dbReference type="InterPro" id="IPR011009">
    <property type="entry name" value="Kinase-like_dom_sf"/>
</dbReference>
<feature type="compositionally biased region" description="Polar residues" evidence="15">
    <location>
        <begin position="456"/>
        <end position="471"/>
    </location>
</feature>
<feature type="coiled-coil region" evidence="14">
    <location>
        <begin position="711"/>
        <end position="759"/>
    </location>
</feature>
<dbReference type="GO" id="GO:0005524">
    <property type="term" value="F:ATP binding"/>
    <property type="evidence" value="ECO:0007669"/>
    <property type="project" value="UniProtKB-UniRule"/>
</dbReference>
<keyword evidence="5" id="KW-0808">Transferase</keyword>
<dbReference type="Gene3D" id="1.10.510.10">
    <property type="entry name" value="Transferase(Phosphotransferase) domain 1"/>
    <property type="match status" value="1"/>
</dbReference>
<keyword evidence="18" id="KW-1185">Reference proteome</keyword>
<dbReference type="RefSeq" id="XP_001032689.2">
    <property type="nucleotide sequence ID" value="XM_001032689.3"/>
</dbReference>
<feature type="compositionally biased region" description="Low complexity" evidence="15">
    <location>
        <begin position="493"/>
        <end position="502"/>
    </location>
</feature>
<evidence type="ECO:0000256" key="2">
    <source>
        <dbReference type="ARBA" id="ARBA00010886"/>
    </source>
</evidence>
<dbReference type="STRING" id="312017.I7LTD1"/>
<comment type="catalytic activity">
    <reaction evidence="12">
        <text>L-seryl-[protein] + ATP = O-phospho-L-seryl-[protein] + ADP + H(+)</text>
        <dbReference type="Rhea" id="RHEA:17989"/>
        <dbReference type="Rhea" id="RHEA-COMP:9863"/>
        <dbReference type="Rhea" id="RHEA-COMP:11604"/>
        <dbReference type="ChEBI" id="CHEBI:15378"/>
        <dbReference type="ChEBI" id="CHEBI:29999"/>
        <dbReference type="ChEBI" id="CHEBI:30616"/>
        <dbReference type="ChEBI" id="CHEBI:83421"/>
        <dbReference type="ChEBI" id="CHEBI:456216"/>
        <dbReference type="EC" id="2.7.11.1"/>
    </reaction>
</comment>
<dbReference type="InParanoid" id="I7LTD1"/>
<dbReference type="FunFam" id="3.30.200.20:FF:000097">
    <property type="entry name" value="Probable serine/threonine-protein kinase nek1"/>
    <property type="match status" value="1"/>
</dbReference>
<dbReference type="EMBL" id="GG662522">
    <property type="protein sequence ID" value="EAR85026.2"/>
    <property type="molecule type" value="Genomic_DNA"/>
</dbReference>
<evidence type="ECO:0000256" key="15">
    <source>
        <dbReference type="SAM" id="MobiDB-lite"/>
    </source>
</evidence>
<feature type="compositionally biased region" description="Acidic residues" evidence="15">
    <location>
        <begin position="835"/>
        <end position="844"/>
    </location>
</feature>
<evidence type="ECO:0000256" key="6">
    <source>
        <dbReference type="ARBA" id="ARBA00022723"/>
    </source>
</evidence>
<evidence type="ECO:0000256" key="14">
    <source>
        <dbReference type="SAM" id="Coils"/>
    </source>
</evidence>
<evidence type="ECO:0000256" key="11">
    <source>
        <dbReference type="ARBA" id="ARBA00047899"/>
    </source>
</evidence>
<evidence type="ECO:0000256" key="5">
    <source>
        <dbReference type="ARBA" id="ARBA00022679"/>
    </source>
</evidence>
<evidence type="ECO:0000256" key="3">
    <source>
        <dbReference type="ARBA" id="ARBA00012513"/>
    </source>
</evidence>
<dbReference type="PROSITE" id="PS00107">
    <property type="entry name" value="PROTEIN_KINASE_ATP"/>
    <property type="match status" value="1"/>
</dbReference>
<feature type="compositionally biased region" description="Basic and acidic residues" evidence="15">
    <location>
        <begin position="620"/>
        <end position="661"/>
    </location>
</feature>
<dbReference type="GO" id="GO:0046872">
    <property type="term" value="F:metal ion binding"/>
    <property type="evidence" value="ECO:0007669"/>
    <property type="project" value="UniProtKB-KW"/>
</dbReference>
<dbReference type="Proteomes" id="UP000009168">
    <property type="component" value="Unassembled WGS sequence"/>
</dbReference>
<feature type="compositionally biased region" description="Basic and acidic residues" evidence="15">
    <location>
        <begin position="342"/>
        <end position="352"/>
    </location>
</feature>
<dbReference type="FunFam" id="1.10.510.10:FF:000172">
    <property type="entry name" value="serine/threonine-protein kinase Nek1 isoform X1"/>
    <property type="match status" value="1"/>
</dbReference>
<evidence type="ECO:0000256" key="7">
    <source>
        <dbReference type="ARBA" id="ARBA00022741"/>
    </source>
</evidence>
<feature type="binding site" evidence="13">
    <location>
        <position position="63"/>
    </location>
    <ligand>
        <name>ATP</name>
        <dbReference type="ChEBI" id="CHEBI:30616"/>
    </ligand>
</feature>
<dbReference type="Pfam" id="PF00069">
    <property type="entry name" value="Pkinase"/>
    <property type="match status" value="1"/>
</dbReference>
<feature type="compositionally biased region" description="Low complexity" evidence="15">
    <location>
        <begin position="1"/>
        <end position="15"/>
    </location>
</feature>
<gene>
    <name evidence="17" type="ORF">TTHERM_00529780</name>
</gene>
<keyword evidence="6" id="KW-0479">Metal-binding</keyword>
<feature type="compositionally biased region" description="Polar residues" evidence="15">
    <location>
        <begin position="516"/>
        <end position="538"/>
    </location>
</feature>
<dbReference type="InterPro" id="IPR017441">
    <property type="entry name" value="Protein_kinase_ATP_BS"/>
</dbReference>
<dbReference type="SUPFAM" id="SSF56112">
    <property type="entry name" value="Protein kinase-like (PK-like)"/>
    <property type="match status" value="1"/>
</dbReference>
<feature type="compositionally biased region" description="Polar residues" evidence="15">
    <location>
        <begin position="553"/>
        <end position="598"/>
    </location>
</feature>
<dbReference type="CDD" id="cd08215">
    <property type="entry name" value="STKc_Nek"/>
    <property type="match status" value="1"/>
</dbReference>
<feature type="compositionally biased region" description="Low complexity" evidence="15">
    <location>
        <begin position="365"/>
        <end position="383"/>
    </location>
</feature>
<evidence type="ECO:0000259" key="16">
    <source>
        <dbReference type="PROSITE" id="PS50011"/>
    </source>
</evidence>
<evidence type="ECO:0000256" key="9">
    <source>
        <dbReference type="ARBA" id="ARBA00022840"/>
    </source>
</evidence>
<feature type="region of interest" description="Disordered" evidence="15">
    <location>
        <begin position="324"/>
        <end position="598"/>
    </location>
</feature>
<feature type="compositionally biased region" description="Low complexity" evidence="15">
    <location>
        <begin position="849"/>
        <end position="862"/>
    </location>
</feature>
<keyword evidence="10" id="KW-0460">Magnesium</keyword>
<evidence type="ECO:0000256" key="4">
    <source>
        <dbReference type="ARBA" id="ARBA00022527"/>
    </source>
</evidence>
<dbReference type="EC" id="2.7.11.1" evidence="3"/>
<dbReference type="SMART" id="SM00220">
    <property type="entry name" value="S_TKc"/>
    <property type="match status" value="1"/>
</dbReference>
<dbReference type="PROSITE" id="PS00108">
    <property type="entry name" value="PROTEIN_KINASE_ST"/>
    <property type="match status" value="1"/>
</dbReference>
<keyword evidence="7 13" id="KW-0547">Nucleotide-binding</keyword>
<dbReference type="PANTHER" id="PTHR44899">
    <property type="entry name" value="CAMK FAMILY PROTEIN KINASE"/>
    <property type="match status" value="1"/>
</dbReference>
<sequence length="954" mass="111344">MNQLQYNQNNDYQQNGDIFNQIQRPKPTQEYEIYKRLKLLGEGSFGKAYLVESQSDKSKWVIKQISLDAMSPEEKKESYKEAKILEQLNHPNIVKFKEIYKTKSGKLCIVMEYADGGDLSQKIQKQRGKYFKEEQILDWFTQICLAMKHVHDRKILHRDLKGQNIFLTSQNICKLGDFGIARVLNKTFEKAKTMVGTPYYLSPEIINSVPYSYKSDVWSIGVVLYEMCCLRPPFQGESLQNLALNIVKGQYQPIPNIYSQDLKKLVSNLLQNRPESRYSIQQILGLPFIRNRIKNFLSETIKANEFSHTILHNQKIIIDDDFKNIKNVQGPPPPSVAYQMKEQQRNAQEKQDQQQQQKVLPSIEPKQAAQKAPQNQKQNQIEKQQIRPQTPVSNQVRPINGKIPIQNQQYQAQNQRPSNIDVGPQNYPYGKIPNSQQQTPIGKENSSDNKKIVRQPSKNNIVNVKYNSVPTEQEEKISQQPSKQTPPLPPQPQLKQNPSQQKFQKAPQKPVVQKLQRPSTAVPQNPQRQIMTPKSQPGSKPFYPPKPIDRKQSAGQILVSNQVSKGDQNNKPPISNNRPITAHNRNSTPQRISNTPPVQLQRNVRQEISQKRQDILNKVKDAQEQKKKKLEDLKKAKMEASLKSKEEREQVRQNMYKDIKQKRQGSKPSQNVQQVQQQQQQNKKEEIQIEWMGTLKPDQPPERPKYIDQKLEEQKIAAEKYNQEMALRKKKEEEIEKQKQLQEQMYEENKREREKKQRELFLMDMQENSNPQNYPQKGFAHRNVAPQNRQEIEYTQMLEEMKSLIDEPPCTEDNTTNDSDQQQNINQNLNFEDVDRDDYDDQFDNNESQGNTNQKQKNNNIQQQQDEEEYIYTLPNNKQSINAIKENYVKQIGKENLQKLQQAIKSEIKKNRKFVDLSPSDKIKILKQQVPSIKFDKVDLKINQLVDIVQIENS</sequence>
<feature type="region of interest" description="Disordered" evidence="15">
    <location>
        <begin position="835"/>
        <end position="862"/>
    </location>
</feature>
<dbReference type="GO" id="GO:0004674">
    <property type="term" value="F:protein serine/threonine kinase activity"/>
    <property type="evidence" value="ECO:0007669"/>
    <property type="project" value="UniProtKB-KW"/>
</dbReference>
<evidence type="ECO:0000256" key="8">
    <source>
        <dbReference type="ARBA" id="ARBA00022777"/>
    </source>
</evidence>
<dbReference type="InterPro" id="IPR051131">
    <property type="entry name" value="NEK_Ser/Thr_kinase_NIMA"/>
</dbReference>
<dbReference type="InterPro" id="IPR008271">
    <property type="entry name" value="Ser/Thr_kinase_AS"/>
</dbReference>
<dbReference type="OrthoDB" id="248923at2759"/>
<evidence type="ECO:0000256" key="13">
    <source>
        <dbReference type="PROSITE-ProRule" id="PRU10141"/>
    </source>
</evidence>
<proteinExistence type="inferred from homology"/>
<evidence type="ECO:0000256" key="1">
    <source>
        <dbReference type="ARBA" id="ARBA00001946"/>
    </source>
</evidence>
<feature type="region of interest" description="Disordered" evidence="15">
    <location>
        <begin position="1"/>
        <end position="21"/>
    </location>
</feature>
<comment type="similarity">
    <text evidence="2">Belongs to the protein kinase superfamily. NEK Ser/Thr protein kinase family. NIMA subfamily.</text>
</comment>
<keyword evidence="9 13" id="KW-0067">ATP-binding</keyword>
<keyword evidence="8 17" id="KW-0418">Kinase</keyword>
<dbReference type="AlphaFoldDB" id="I7LTD1"/>
<evidence type="ECO:0000313" key="18">
    <source>
        <dbReference type="Proteomes" id="UP000009168"/>
    </source>
</evidence>
<dbReference type="eggNOG" id="KOG0589">
    <property type="taxonomic scope" value="Eukaryota"/>
</dbReference>
<feature type="region of interest" description="Disordered" evidence="15">
    <location>
        <begin position="620"/>
        <end position="704"/>
    </location>
</feature>
<feature type="region of interest" description="Disordered" evidence="15">
    <location>
        <begin position="768"/>
        <end position="787"/>
    </location>
</feature>
<dbReference type="Gene3D" id="3.30.200.20">
    <property type="entry name" value="Phosphorylase Kinase, domain 1"/>
    <property type="match status" value="1"/>
</dbReference>
<keyword evidence="14" id="KW-0175">Coiled coil</keyword>
<dbReference type="PROSITE" id="PS50011">
    <property type="entry name" value="PROTEIN_KINASE_DOM"/>
    <property type="match status" value="1"/>
</dbReference>
<feature type="compositionally biased region" description="Low complexity" evidence="15">
    <location>
        <begin position="406"/>
        <end position="415"/>
    </location>
</feature>
<comment type="cofactor">
    <cofactor evidence="1">
        <name>Mg(2+)</name>
        <dbReference type="ChEBI" id="CHEBI:18420"/>
    </cofactor>
</comment>
<feature type="domain" description="Protein kinase" evidence="16">
    <location>
        <begin position="34"/>
        <end position="289"/>
    </location>
</feature>
<name>I7LTD1_TETTS</name>
<dbReference type="PANTHER" id="PTHR44899:SF3">
    <property type="entry name" value="SERINE_THREONINE-PROTEIN KINASE NEK1"/>
    <property type="match status" value="1"/>
</dbReference>
<keyword evidence="4" id="KW-0723">Serine/threonine-protein kinase</keyword>